<protein>
    <submittedName>
        <fullName evidence="2">Hypothetical_protein</fullName>
    </submittedName>
</protein>
<gene>
    <name evidence="2" type="ORF">HINF_LOCUS24056</name>
    <name evidence="1" type="ORF">HINF_LOCUS26188</name>
</gene>
<evidence type="ECO:0000313" key="3">
    <source>
        <dbReference type="Proteomes" id="UP001642409"/>
    </source>
</evidence>
<organism evidence="1">
    <name type="scientific">Hexamita inflata</name>
    <dbReference type="NCBI Taxonomy" id="28002"/>
    <lineage>
        <taxon>Eukaryota</taxon>
        <taxon>Metamonada</taxon>
        <taxon>Diplomonadida</taxon>
        <taxon>Hexamitidae</taxon>
        <taxon>Hexamitinae</taxon>
        <taxon>Hexamita</taxon>
    </lineage>
</organism>
<reference evidence="1" key="1">
    <citation type="submission" date="2023-06" db="EMBL/GenBank/DDBJ databases">
        <authorList>
            <person name="Kurt Z."/>
        </authorList>
    </citation>
    <scope>NUCLEOTIDE SEQUENCE</scope>
</reference>
<evidence type="ECO:0000313" key="2">
    <source>
        <dbReference type="EMBL" id="CAL6014001.1"/>
    </source>
</evidence>
<name>A0AA86PHA6_9EUKA</name>
<comment type="caution">
    <text evidence="1">The sequence shown here is derived from an EMBL/GenBank/DDBJ whole genome shotgun (WGS) entry which is preliminary data.</text>
</comment>
<keyword evidence="3" id="KW-1185">Reference proteome</keyword>
<dbReference type="EMBL" id="CAXDID020000070">
    <property type="protein sequence ID" value="CAL6014001.1"/>
    <property type="molecule type" value="Genomic_DNA"/>
</dbReference>
<reference evidence="2 3" key="2">
    <citation type="submission" date="2024-07" db="EMBL/GenBank/DDBJ databases">
        <authorList>
            <person name="Akdeniz Z."/>
        </authorList>
    </citation>
    <scope>NUCLEOTIDE SEQUENCE [LARGE SCALE GENOMIC DNA]</scope>
</reference>
<dbReference type="AlphaFoldDB" id="A0AA86PHA6"/>
<proteinExistence type="predicted"/>
<evidence type="ECO:0000313" key="1">
    <source>
        <dbReference type="EMBL" id="CAI9938543.1"/>
    </source>
</evidence>
<dbReference type="Proteomes" id="UP001642409">
    <property type="component" value="Unassembled WGS sequence"/>
</dbReference>
<accession>A0AA86PHA6</accession>
<sequence length="265" mass="28953">MSLSYSSGVIALFDNLWLIDPFQIISANNVVISLCEISSVSKQVAWVGGISAIIQNVSANITNIYMQNIIVRSISNISSFGGIFGKSLDSKSIISNLQYENNVLIAEIQNFVHVGNIIGYANSSNLDIIGSFIKNTNISININNYSIIGGLCGFVQISNISIMRTKICDIDIHSIGGNLTYTGAFVGQIINNIFNTVIITSFHVDSIYMFSSSIFIYQHMIVQSNVNINTKINVYKSYSSGFSFMNDVSITNCPLFLVNSTIIGC</sequence>
<dbReference type="EMBL" id="CATOUU010000656">
    <property type="protein sequence ID" value="CAI9938543.1"/>
    <property type="molecule type" value="Genomic_DNA"/>
</dbReference>